<keyword evidence="4" id="KW-1185">Reference proteome</keyword>
<feature type="compositionally biased region" description="Polar residues" evidence="2">
    <location>
        <begin position="172"/>
        <end position="185"/>
    </location>
</feature>
<evidence type="ECO:0000256" key="2">
    <source>
        <dbReference type="SAM" id="MobiDB-lite"/>
    </source>
</evidence>
<keyword evidence="1" id="KW-0175">Coiled coil</keyword>
<evidence type="ECO:0000313" key="3">
    <source>
        <dbReference type="EMBL" id="RBR08453.1"/>
    </source>
</evidence>
<evidence type="ECO:0000256" key="1">
    <source>
        <dbReference type="SAM" id="Coils"/>
    </source>
</evidence>
<feature type="coiled-coil region" evidence="1">
    <location>
        <begin position="389"/>
        <end position="423"/>
    </location>
</feature>
<sequence length="495" mass="55569">MVSPSESPHIKIEEDDTYQALENPAQKSVAKRVYRLTCEWPWDISPSCSQTKWDTSLLEKLVNLLIECFPERVGQLGLIEMRQLRTEIKSQLETKPHNEQKALSMADLEAVRRGLLNKRTLQTPNGSSKTTTTTIPTNLDTINKRRVSAASFSEPSTTKRVRVNESPPAFATRSSTRLRQQTQNIDIDVISERPVDGHTSAGFALADQVESDEEEVQDQIDIIEETEDSGETNHESDEAEEEDSPTSYEEPLPDTAPPSPNRNSTPGTSTGPRPASTTGKPLVAELSMSDKQIVDLLRKHITSIASKKQDTNNQKLKDLQDEVNRCALAHDKAEQETTTMYATMNAMKKSYEDALKEVQKSENIRNKTADALKPYQDLVDEGEGDAQLFEMLKNKLNQAEMNLIEAQRNRDQMKRDLEVVEKGAKAKLAAFDLCKAQLNEAQQLQKAREPNNSAFRCTLTFKTDARDEEDQLFKDIFFDFTATVKEQEDGVNGGS</sequence>
<name>A0A366QU96_9HYPO</name>
<reference evidence="3 4" key="1">
    <citation type="submission" date="2018-06" db="EMBL/GenBank/DDBJ databases">
        <title>Fusarium incarnatum-equiseti species complex species 28.</title>
        <authorList>
            <person name="Gardiner D.M."/>
        </authorList>
    </citation>
    <scope>NUCLEOTIDE SEQUENCE [LARGE SCALE GENOMIC DNA]</scope>
    <source>
        <strain evidence="3 4">FIESC_28</strain>
    </source>
</reference>
<accession>A0A366QU96</accession>
<organism evidence="3 4">
    <name type="scientific">Fusarium coffeatum</name>
    <dbReference type="NCBI Taxonomy" id="231269"/>
    <lineage>
        <taxon>Eukaryota</taxon>
        <taxon>Fungi</taxon>
        <taxon>Dikarya</taxon>
        <taxon>Ascomycota</taxon>
        <taxon>Pezizomycotina</taxon>
        <taxon>Sordariomycetes</taxon>
        <taxon>Hypocreomycetidae</taxon>
        <taxon>Hypocreales</taxon>
        <taxon>Nectriaceae</taxon>
        <taxon>Fusarium</taxon>
        <taxon>Fusarium incarnatum-equiseti species complex</taxon>
    </lineage>
</organism>
<dbReference type="GeneID" id="41999683"/>
<feature type="compositionally biased region" description="Polar residues" evidence="2">
    <location>
        <begin position="261"/>
        <end position="279"/>
    </location>
</feature>
<protein>
    <submittedName>
        <fullName evidence="3">Uncharacterized protein</fullName>
    </submittedName>
</protein>
<dbReference type="RefSeq" id="XP_031011561.1">
    <property type="nucleotide sequence ID" value="XM_031164387.1"/>
</dbReference>
<dbReference type="OrthoDB" id="5061200at2759"/>
<dbReference type="EMBL" id="QKXC01000284">
    <property type="protein sequence ID" value="RBR08453.1"/>
    <property type="molecule type" value="Genomic_DNA"/>
</dbReference>
<comment type="caution">
    <text evidence="3">The sequence shown here is derived from an EMBL/GenBank/DDBJ whole genome shotgun (WGS) entry which is preliminary data.</text>
</comment>
<gene>
    <name evidence="3" type="ORF">FIESC28_10253</name>
</gene>
<proteinExistence type="predicted"/>
<feature type="region of interest" description="Disordered" evidence="2">
    <location>
        <begin position="224"/>
        <end position="280"/>
    </location>
</feature>
<dbReference type="AlphaFoldDB" id="A0A366QU96"/>
<feature type="region of interest" description="Disordered" evidence="2">
    <location>
        <begin position="148"/>
        <end position="193"/>
    </location>
</feature>
<dbReference type="Proteomes" id="UP000253153">
    <property type="component" value="Unassembled WGS sequence"/>
</dbReference>
<feature type="coiled-coil region" evidence="1">
    <location>
        <begin position="316"/>
        <end position="364"/>
    </location>
</feature>
<evidence type="ECO:0000313" key="4">
    <source>
        <dbReference type="Proteomes" id="UP000253153"/>
    </source>
</evidence>